<dbReference type="OrthoDB" id="9812221at2"/>
<sequence>MALNARIKCNRCTFRLVTNGTRSVAPVRGPQQTDFAVKTTIADRDTAPAADATRAGPVLWTLVSLSLSMLLPSLGTSSANVALPNFADAFGASFQAVQWIVLAYLLAITTLIVSAGRLGDMAGRRRLLLAGIVLFTVASGVCGMAPSLWLLIAARAVQGLGAAIMMALTMAFVGETVPKERTGSAMGLLGTMSAIGTAFGPSLGGILIAAFGWPAIFLVNVPLGILTFILAFRALPKDRSERNAGGFDGLGTLLLALTLAAYALAMTIGRGHFAALNAGLLLASVIGIGVFVFVEARVASPLVRPAMFREPMLARSLAMNVLVSTVIMTTFVVGPFYLARGLGLDPAGVGLVMSIGPLISVLTGFPAGRLVDHLGAPVVVVGGLAALAAGSFALSVLPALFGLAGYVAGIAILTPGYQLFQAANNTTVMMDVRADQRGVVSGVLNLSRNLGLITGASVMGAVFAVSTAAADIATASPGALISGLRTTFVIAGVLIVVALVVALVVAIARRVGDRHR</sequence>
<dbReference type="Pfam" id="PF07690">
    <property type="entry name" value="MFS_1"/>
    <property type="match status" value="1"/>
</dbReference>
<feature type="transmembrane region" description="Helical" evidence="6">
    <location>
        <begin position="488"/>
        <end position="508"/>
    </location>
</feature>
<feature type="transmembrane region" description="Helical" evidence="6">
    <location>
        <begin position="215"/>
        <end position="235"/>
    </location>
</feature>
<dbReference type="Gene3D" id="1.20.1720.10">
    <property type="entry name" value="Multidrug resistance protein D"/>
    <property type="match status" value="1"/>
</dbReference>
<feature type="transmembrane region" description="Helical" evidence="6">
    <location>
        <begin position="374"/>
        <end position="394"/>
    </location>
</feature>
<feature type="transmembrane region" description="Helical" evidence="6">
    <location>
        <begin position="127"/>
        <end position="150"/>
    </location>
</feature>
<dbReference type="GO" id="GO:0016020">
    <property type="term" value="C:membrane"/>
    <property type="evidence" value="ECO:0007669"/>
    <property type="project" value="UniProtKB-SubCell"/>
</dbReference>
<keyword evidence="3 6" id="KW-0812">Transmembrane</keyword>
<feature type="transmembrane region" description="Helical" evidence="6">
    <location>
        <begin position="274"/>
        <end position="296"/>
    </location>
</feature>
<evidence type="ECO:0000313" key="9">
    <source>
        <dbReference type="Proteomes" id="UP000263993"/>
    </source>
</evidence>
<feature type="transmembrane region" description="Helical" evidence="6">
    <location>
        <begin position="58"/>
        <end position="76"/>
    </location>
</feature>
<reference evidence="9" key="1">
    <citation type="submission" date="2018-08" db="EMBL/GenBank/DDBJ databases">
        <authorList>
            <person name="Kim S.-J."/>
            <person name="Jung G.-Y."/>
        </authorList>
    </citation>
    <scope>NUCLEOTIDE SEQUENCE [LARGE SCALE GENOMIC DNA]</scope>
    <source>
        <strain evidence="9">GY_H</strain>
    </source>
</reference>
<name>A0A371B1E2_9BRAD</name>
<evidence type="ECO:0000256" key="4">
    <source>
        <dbReference type="ARBA" id="ARBA00022989"/>
    </source>
</evidence>
<feature type="transmembrane region" description="Helical" evidence="6">
    <location>
        <begin position="317"/>
        <end position="337"/>
    </location>
</feature>
<dbReference type="InterPro" id="IPR020846">
    <property type="entry name" value="MFS_dom"/>
</dbReference>
<evidence type="ECO:0000256" key="3">
    <source>
        <dbReference type="ARBA" id="ARBA00022692"/>
    </source>
</evidence>
<organism evidence="8 9">
    <name type="scientific">Undibacter mobilis</name>
    <dbReference type="NCBI Taxonomy" id="2292256"/>
    <lineage>
        <taxon>Bacteria</taxon>
        <taxon>Pseudomonadati</taxon>
        <taxon>Pseudomonadota</taxon>
        <taxon>Alphaproteobacteria</taxon>
        <taxon>Hyphomicrobiales</taxon>
        <taxon>Nitrobacteraceae</taxon>
        <taxon>Undibacter</taxon>
    </lineage>
</organism>
<proteinExistence type="predicted"/>
<feature type="transmembrane region" description="Helical" evidence="6">
    <location>
        <begin position="156"/>
        <end position="174"/>
    </location>
</feature>
<dbReference type="PANTHER" id="PTHR42718">
    <property type="entry name" value="MAJOR FACILITATOR SUPERFAMILY MULTIDRUG TRANSPORTER MFSC"/>
    <property type="match status" value="1"/>
</dbReference>
<dbReference type="SUPFAM" id="SSF103473">
    <property type="entry name" value="MFS general substrate transporter"/>
    <property type="match status" value="1"/>
</dbReference>
<comment type="caution">
    <text evidence="8">The sequence shown here is derived from an EMBL/GenBank/DDBJ whole genome shotgun (WGS) entry which is preliminary data.</text>
</comment>
<feature type="domain" description="Major facilitator superfamily (MFS) profile" evidence="7">
    <location>
        <begin position="61"/>
        <end position="510"/>
    </location>
</feature>
<dbReference type="CDD" id="cd17321">
    <property type="entry name" value="MFS_MMR_MDR_like"/>
    <property type="match status" value="1"/>
</dbReference>
<evidence type="ECO:0000256" key="2">
    <source>
        <dbReference type="ARBA" id="ARBA00022448"/>
    </source>
</evidence>
<evidence type="ECO:0000256" key="5">
    <source>
        <dbReference type="ARBA" id="ARBA00023136"/>
    </source>
</evidence>
<dbReference type="AlphaFoldDB" id="A0A371B1E2"/>
<feature type="transmembrane region" description="Helical" evidence="6">
    <location>
        <begin position="247"/>
        <end position="268"/>
    </location>
</feature>
<dbReference type="InterPro" id="IPR036259">
    <property type="entry name" value="MFS_trans_sf"/>
</dbReference>
<evidence type="ECO:0000313" key="8">
    <source>
        <dbReference type="EMBL" id="RDV01378.1"/>
    </source>
</evidence>
<protein>
    <submittedName>
        <fullName evidence="8">MFS transporter</fullName>
    </submittedName>
</protein>
<accession>A0A371B1E2</accession>
<feature type="transmembrane region" description="Helical" evidence="6">
    <location>
        <begin position="96"/>
        <end position="115"/>
    </location>
</feature>
<keyword evidence="5 6" id="KW-0472">Membrane</keyword>
<dbReference type="PRINTS" id="PR01036">
    <property type="entry name" value="TCRTETB"/>
</dbReference>
<feature type="transmembrane region" description="Helical" evidence="6">
    <location>
        <begin position="450"/>
        <end position="468"/>
    </location>
</feature>
<evidence type="ECO:0000256" key="1">
    <source>
        <dbReference type="ARBA" id="ARBA00004141"/>
    </source>
</evidence>
<feature type="transmembrane region" description="Helical" evidence="6">
    <location>
        <begin position="400"/>
        <end position="420"/>
    </location>
</feature>
<evidence type="ECO:0000259" key="7">
    <source>
        <dbReference type="PROSITE" id="PS50850"/>
    </source>
</evidence>
<feature type="transmembrane region" description="Helical" evidence="6">
    <location>
        <begin position="186"/>
        <end position="209"/>
    </location>
</feature>
<keyword evidence="9" id="KW-1185">Reference proteome</keyword>
<keyword evidence="2" id="KW-0813">Transport</keyword>
<evidence type="ECO:0000256" key="6">
    <source>
        <dbReference type="SAM" id="Phobius"/>
    </source>
</evidence>
<dbReference type="PROSITE" id="PS50850">
    <property type="entry name" value="MFS"/>
    <property type="match status" value="1"/>
</dbReference>
<dbReference type="GO" id="GO:0022857">
    <property type="term" value="F:transmembrane transporter activity"/>
    <property type="evidence" value="ECO:0007669"/>
    <property type="project" value="InterPro"/>
</dbReference>
<keyword evidence="4 6" id="KW-1133">Transmembrane helix</keyword>
<feature type="transmembrane region" description="Helical" evidence="6">
    <location>
        <begin position="349"/>
        <end position="367"/>
    </location>
</feature>
<dbReference type="PANTHER" id="PTHR42718:SF9">
    <property type="entry name" value="MAJOR FACILITATOR SUPERFAMILY MULTIDRUG TRANSPORTER MFSC"/>
    <property type="match status" value="1"/>
</dbReference>
<gene>
    <name evidence="8" type="ORF">DXH78_19345</name>
</gene>
<comment type="subcellular location">
    <subcellularLocation>
        <location evidence="1">Membrane</location>
        <topology evidence="1">Multi-pass membrane protein</topology>
    </subcellularLocation>
</comment>
<dbReference type="Proteomes" id="UP000263993">
    <property type="component" value="Unassembled WGS sequence"/>
</dbReference>
<dbReference type="Gene3D" id="1.20.1250.20">
    <property type="entry name" value="MFS general substrate transporter like domains"/>
    <property type="match status" value="1"/>
</dbReference>
<dbReference type="EMBL" id="QRGO01000003">
    <property type="protein sequence ID" value="RDV01378.1"/>
    <property type="molecule type" value="Genomic_DNA"/>
</dbReference>
<dbReference type="InterPro" id="IPR011701">
    <property type="entry name" value="MFS"/>
</dbReference>